<dbReference type="PROSITE" id="PS51724">
    <property type="entry name" value="SPOR"/>
    <property type="match status" value="1"/>
</dbReference>
<dbReference type="GO" id="GO:0008234">
    <property type="term" value="F:cysteine-type peptidase activity"/>
    <property type="evidence" value="ECO:0007669"/>
    <property type="project" value="UniProtKB-KW"/>
</dbReference>
<dbReference type="SUPFAM" id="SSF110997">
    <property type="entry name" value="Sporulation related repeat"/>
    <property type="match status" value="1"/>
</dbReference>
<evidence type="ECO:0000313" key="8">
    <source>
        <dbReference type="EMBL" id="SHJ17791.1"/>
    </source>
</evidence>
<dbReference type="Pfam" id="PF05036">
    <property type="entry name" value="SPOR"/>
    <property type="match status" value="1"/>
</dbReference>
<reference evidence="8 9" key="1">
    <citation type="submission" date="2016-11" db="EMBL/GenBank/DDBJ databases">
        <authorList>
            <person name="Jaros S."/>
            <person name="Januszkiewicz K."/>
            <person name="Wedrychowicz H."/>
        </authorList>
    </citation>
    <scope>NUCLEOTIDE SEQUENCE [LARGE SCALE GENOMIC DNA]</scope>
    <source>
        <strain evidence="8 9">DSM 5091</strain>
    </source>
</reference>
<feature type="domain" description="NlpC/P60" evidence="7">
    <location>
        <begin position="149"/>
        <end position="273"/>
    </location>
</feature>
<protein>
    <submittedName>
        <fullName evidence="8">Cell wall-associated hydrolase, NlpC family</fullName>
    </submittedName>
</protein>
<keyword evidence="5" id="KW-0732">Signal</keyword>
<gene>
    <name evidence="8" type="ORF">SAMN02745165_01705</name>
</gene>
<keyword evidence="2" id="KW-0645">Protease</keyword>
<evidence type="ECO:0000256" key="4">
    <source>
        <dbReference type="ARBA" id="ARBA00022807"/>
    </source>
</evidence>
<evidence type="ECO:0000256" key="2">
    <source>
        <dbReference type="ARBA" id="ARBA00022670"/>
    </source>
</evidence>
<dbReference type="InterPro" id="IPR000064">
    <property type="entry name" value="NLP_P60_dom"/>
</dbReference>
<keyword evidence="9" id="KW-1185">Reference proteome</keyword>
<dbReference type="GO" id="GO:0006508">
    <property type="term" value="P:proteolysis"/>
    <property type="evidence" value="ECO:0007669"/>
    <property type="project" value="UniProtKB-KW"/>
</dbReference>
<evidence type="ECO:0000256" key="1">
    <source>
        <dbReference type="ARBA" id="ARBA00007074"/>
    </source>
</evidence>
<dbReference type="PANTHER" id="PTHR47053">
    <property type="entry name" value="MUREIN DD-ENDOPEPTIDASE MEPH-RELATED"/>
    <property type="match status" value="1"/>
</dbReference>
<dbReference type="PROSITE" id="PS51935">
    <property type="entry name" value="NLPC_P60"/>
    <property type="match status" value="1"/>
</dbReference>
<dbReference type="InterPro" id="IPR051202">
    <property type="entry name" value="Peptidase_C40"/>
</dbReference>
<evidence type="ECO:0000259" key="7">
    <source>
        <dbReference type="PROSITE" id="PS51935"/>
    </source>
</evidence>
<dbReference type="PANTHER" id="PTHR47053:SF1">
    <property type="entry name" value="MUREIN DD-ENDOPEPTIDASE MEPH-RELATED"/>
    <property type="match status" value="1"/>
</dbReference>
<dbReference type="Proteomes" id="UP000184171">
    <property type="component" value="Unassembled WGS sequence"/>
</dbReference>
<organism evidence="8 9">
    <name type="scientific">Malonomonas rubra DSM 5091</name>
    <dbReference type="NCBI Taxonomy" id="1122189"/>
    <lineage>
        <taxon>Bacteria</taxon>
        <taxon>Pseudomonadati</taxon>
        <taxon>Thermodesulfobacteriota</taxon>
        <taxon>Desulfuromonadia</taxon>
        <taxon>Desulfuromonadales</taxon>
        <taxon>Geopsychrobacteraceae</taxon>
        <taxon>Malonomonas</taxon>
    </lineage>
</organism>
<feature type="domain" description="SPOR" evidence="6">
    <location>
        <begin position="58"/>
        <end position="134"/>
    </location>
</feature>
<keyword evidence="3 8" id="KW-0378">Hydrolase</keyword>
<dbReference type="InterPro" id="IPR036680">
    <property type="entry name" value="SPOR-like_sf"/>
</dbReference>
<dbReference type="EMBL" id="FQZT01000005">
    <property type="protein sequence ID" value="SHJ17791.1"/>
    <property type="molecule type" value="Genomic_DNA"/>
</dbReference>
<evidence type="ECO:0000259" key="6">
    <source>
        <dbReference type="PROSITE" id="PS51724"/>
    </source>
</evidence>
<dbReference type="Gene3D" id="3.90.1720.10">
    <property type="entry name" value="endopeptidase domain like (from Nostoc punctiforme)"/>
    <property type="match status" value="1"/>
</dbReference>
<dbReference type="InterPro" id="IPR038765">
    <property type="entry name" value="Papain-like_cys_pep_sf"/>
</dbReference>
<evidence type="ECO:0000256" key="3">
    <source>
        <dbReference type="ARBA" id="ARBA00022801"/>
    </source>
</evidence>
<dbReference type="SUPFAM" id="SSF54001">
    <property type="entry name" value="Cysteine proteinases"/>
    <property type="match status" value="1"/>
</dbReference>
<keyword evidence="4" id="KW-0788">Thiol protease</keyword>
<proteinExistence type="inferred from homology"/>
<accession>A0A1M6H6F8</accession>
<dbReference type="Pfam" id="PF00877">
    <property type="entry name" value="NLPC_P60"/>
    <property type="match status" value="1"/>
</dbReference>
<feature type="chain" id="PRO_5013223367" evidence="5">
    <location>
        <begin position="31"/>
        <end position="273"/>
    </location>
</feature>
<comment type="similarity">
    <text evidence="1">Belongs to the peptidase C40 family.</text>
</comment>
<name>A0A1M6H6F8_MALRU</name>
<evidence type="ECO:0000313" key="9">
    <source>
        <dbReference type="Proteomes" id="UP000184171"/>
    </source>
</evidence>
<dbReference type="Gene3D" id="3.30.70.1070">
    <property type="entry name" value="Sporulation related repeat"/>
    <property type="match status" value="1"/>
</dbReference>
<dbReference type="GO" id="GO:0042834">
    <property type="term" value="F:peptidoglycan binding"/>
    <property type="evidence" value="ECO:0007669"/>
    <property type="project" value="InterPro"/>
</dbReference>
<evidence type="ECO:0000256" key="5">
    <source>
        <dbReference type="SAM" id="SignalP"/>
    </source>
</evidence>
<dbReference type="InterPro" id="IPR007730">
    <property type="entry name" value="SPOR-like_dom"/>
</dbReference>
<feature type="signal peptide" evidence="5">
    <location>
        <begin position="1"/>
        <end position="30"/>
    </location>
</feature>
<dbReference type="AlphaFoldDB" id="A0A1M6H6F8"/>
<dbReference type="STRING" id="1122189.SAMN02745165_01705"/>
<sequence length="273" mass="30507">MLAAMNLQRLLPCLLLLLLCSCSSKSPQQASGPTQTENDPIVSILQEAPPLVKEPAEQLKKMGFSVQVGAFGQLDNAVRLEAKLKEQGVDAYYFLHEEGLYKVRFGNHNEYAAARNEAERLQAMDIIDRFFIVIPENYTAAQIARSGKGNLRHELVKTAQRFLGVPYRWGGEDRKNGFDCSGLTMVSYRLNGLDLPRNSRMQFKAGKPVAKQKLQKGDLVFFATKGGTRVTHVGMYAGNNQFIHAPRTGKTVRFASLGSRYWKRAYVGGRSYL</sequence>